<dbReference type="SUPFAM" id="SSF100879">
    <property type="entry name" value="Lesion bypass DNA polymerase (Y-family), little finger domain"/>
    <property type="match status" value="1"/>
</dbReference>
<dbReference type="InterPro" id="IPR043502">
    <property type="entry name" value="DNA/RNA_pol_sf"/>
</dbReference>
<evidence type="ECO:0000256" key="3">
    <source>
        <dbReference type="ARBA" id="ARBA00023199"/>
    </source>
</evidence>
<gene>
    <name evidence="7" type="primary">umuC</name>
    <name evidence="7" type="ORF">METHB2_230036</name>
</gene>
<dbReference type="AlphaFoldDB" id="A0A8S0WIF3"/>
<comment type="similarity">
    <text evidence="1">Belongs to the DNA polymerase type-Y family.</text>
</comment>
<dbReference type="PROSITE" id="PS50173">
    <property type="entry name" value="UMUC"/>
    <property type="match status" value="1"/>
</dbReference>
<dbReference type="InterPro" id="IPR017961">
    <property type="entry name" value="DNA_pol_Y-fam_little_finger"/>
</dbReference>
<dbReference type="GO" id="GO:0003684">
    <property type="term" value="F:damaged DNA binding"/>
    <property type="evidence" value="ECO:0007669"/>
    <property type="project" value="InterPro"/>
</dbReference>
<dbReference type="InterPro" id="IPR025188">
    <property type="entry name" value="DUF4113"/>
</dbReference>
<dbReference type="Pfam" id="PF00817">
    <property type="entry name" value="IMS"/>
    <property type="match status" value="1"/>
</dbReference>
<dbReference type="SUPFAM" id="SSF56672">
    <property type="entry name" value="DNA/RNA polymerases"/>
    <property type="match status" value="1"/>
</dbReference>
<dbReference type="NCBIfam" id="NF002955">
    <property type="entry name" value="PRK03609.1"/>
    <property type="match status" value="1"/>
</dbReference>
<accession>A0A8S0WIF3</accession>
<dbReference type="PANTHER" id="PTHR11076">
    <property type="entry name" value="DNA REPAIR POLYMERASE UMUC / TRANSFERASE FAMILY MEMBER"/>
    <property type="match status" value="1"/>
</dbReference>
<reference evidence="7 8" key="1">
    <citation type="submission" date="2020-02" db="EMBL/GenBank/DDBJ databases">
        <authorList>
            <person name="Hogendoorn C."/>
        </authorList>
    </citation>
    <scope>NUCLEOTIDE SEQUENCE [LARGE SCALE GENOMIC DNA]</scope>
    <source>
        <strain evidence="7">METHB21</strain>
    </source>
</reference>
<evidence type="ECO:0000259" key="6">
    <source>
        <dbReference type="PROSITE" id="PS50173"/>
    </source>
</evidence>
<evidence type="ECO:0000256" key="1">
    <source>
        <dbReference type="ARBA" id="ARBA00010945"/>
    </source>
</evidence>
<keyword evidence="2" id="KW-0227">DNA damage</keyword>
<dbReference type="GO" id="GO:0003887">
    <property type="term" value="F:DNA-directed DNA polymerase activity"/>
    <property type="evidence" value="ECO:0007669"/>
    <property type="project" value="TreeGrafter"/>
</dbReference>
<dbReference type="InterPro" id="IPR001126">
    <property type="entry name" value="UmuC"/>
</dbReference>
<dbReference type="InterPro" id="IPR050116">
    <property type="entry name" value="DNA_polymerase-Y"/>
</dbReference>
<name>A0A8S0WIF3_9GAMM</name>
<evidence type="ECO:0000313" key="7">
    <source>
        <dbReference type="EMBL" id="CAA9890514.1"/>
    </source>
</evidence>
<evidence type="ECO:0000256" key="5">
    <source>
        <dbReference type="ARBA" id="ARBA00023236"/>
    </source>
</evidence>
<keyword evidence="3" id="KW-0741">SOS mutagenesis</keyword>
<keyword evidence="8" id="KW-1185">Reference proteome</keyword>
<evidence type="ECO:0000256" key="4">
    <source>
        <dbReference type="ARBA" id="ARBA00023204"/>
    </source>
</evidence>
<feature type="domain" description="UmuC" evidence="6">
    <location>
        <begin position="9"/>
        <end position="193"/>
    </location>
</feature>
<protein>
    <submittedName>
        <fullName evidence="7">DNA polymerase V, subunit C</fullName>
    </submittedName>
</protein>
<evidence type="ECO:0000256" key="2">
    <source>
        <dbReference type="ARBA" id="ARBA00022763"/>
    </source>
</evidence>
<dbReference type="Pfam" id="PF13438">
    <property type="entry name" value="DUF4113"/>
    <property type="match status" value="1"/>
</dbReference>
<dbReference type="PANTHER" id="PTHR11076:SF34">
    <property type="entry name" value="PROTEIN UMUC"/>
    <property type="match status" value="1"/>
</dbReference>
<dbReference type="CDD" id="cd01700">
    <property type="entry name" value="PolY_Pol_V_umuC"/>
    <property type="match status" value="1"/>
</dbReference>
<dbReference type="GO" id="GO:0006281">
    <property type="term" value="P:DNA repair"/>
    <property type="evidence" value="ECO:0007669"/>
    <property type="project" value="UniProtKB-KW"/>
</dbReference>
<evidence type="ECO:0000313" key="8">
    <source>
        <dbReference type="Proteomes" id="UP000494216"/>
    </source>
</evidence>
<dbReference type="GO" id="GO:0042276">
    <property type="term" value="P:error-prone translesion synthesis"/>
    <property type="evidence" value="ECO:0007669"/>
    <property type="project" value="TreeGrafter"/>
</dbReference>
<dbReference type="InterPro" id="IPR036775">
    <property type="entry name" value="DNA_pol_Y-fam_lit_finger_sf"/>
</dbReference>
<dbReference type="Proteomes" id="UP000494216">
    <property type="component" value="Unassembled WGS sequence"/>
</dbReference>
<dbReference type="Gene3D" id="1.10.150.20">
    <property type="entry name" value="5' to 3' exonuclease, C-terminal subdomain"/>
    <property type="match status" value="1"/>
</dbReference>
<dbReference type="Gene3D" id="3.40.1170.60">
    <property type="match status" value="1"/>
</dbReference>
<dbReference type="EMBL" id="CADCXN010000051">
    <property type="protein sequence ID" value="CAA9890514.1"/>
    <property type="molecule type" value="Genomic_DNA"/>
</dbReference>
<dbReference type="InterPro" id="IPR043128">
    <property type="entry name" value="Rev_trsase/Diguanyl_cyclase"/>
</dbReference>
<proteinExistence type="inferred from homology"/>
<dbReference type="RefSeq" id="WP_174625438.1">
    <property type="nucleotide sequence ID" value="NZ_CADCXN010000051.1"/>
</dbReference>
<keyword evidence="4" id="KW-0234">DNA repair</keyword>
<dbReference type="Pfam" id="PF11798">
    <property type="entry name" value="IMS_HHH"/>
    <property type="match status" value="1"/>
</dbReference>
<sequence length="430" mass="47178">MSAGPPACIGLVDCNNFYVSCERVFRPDLWAKPVAVLSNNDGCIVARSPELKALGVKMGTPVFQIKALIQQHRIQVLSSNYPLYGDISARVMALLGEFSPNLEVYSIDEAFLDLTGICPNDPVAYGQRIRQTIQQQTGIPVCVGLGPTKTLAKLANFAAKKWRKTGGVVDLTDPVRRDKLMRIVPVGEVWGIGSRTSAKLNQLGIHSVYDLACQPASRIQALVTINAARTVRELNGIPCLELEEIAPDKQQIICSRSFTRKLVDVQELAEALAAFCSRAAEKLRSQDSLAGTITVFIRTSPFSQPEPCYQRSASMRMTPTSQDTRRLVQAAHRLLAPIFKAGYRYQQAGVQLSDLRSASLPGQLDLFTVSGPESLHSAALMKTLDAINHRFPHALQLAATGLDQRWQVKVDKVSSKYTTDWAELVRVTCG</sequence>
<keyword evidence="5" id="KW-0742">SOS response</keyword>
<dbReference type="Gene3D" id="3.30.1490.100">
    <property type="entry name" value="DNA polymerase, Y-family, little finger domain"/>
    <property type="match status" value="1"/>
</dbReference>
<dbReference type="Gene3D" id="3.30.70.270">
    <property type="match status" value="1"/>
</dbReference>
<dbReference type="GO" id="GO:0009432">
    <property type="term" value="P:SOS response"/>
    <property type="evidence" value="ECO:0007669"/>
    <property type="project" value="UniProtKB-KW"/>
</dbReference>
<dbReference type="Pfam" id="PF11799">
    <property type="entry name" value="IMS_C"/>
    <property type="match status" value="1"/>
</dbReference>
<dbReference type="GO" id="GO:0005829">
    <property type="term" value="C:cytosol"/>
    <property type="evidence" value="ECO:0007669"/>
    <property type="project" value="TreeGrafter"/>
</dbReference>
<dbReference type="InterPro" id="IPR024728">
    <property type="entry name" value="PolY_HhH_motif"/>
</dbReference>
<comment type="caution">
    <text evidence="7">The sequence shown here is derived from an EMBL/GenBank/DDBJ whole genome shotgun (WGS) entry which is preliminary data.</text>
</comment>
<organism evidence="7 8">
    <name type="scientific">Candidatus Methylobacter favarea</name>
    <dbReference type="NCBI Taxonomy" id="2707345"/>
    <lineage>
        <taxon>Bacteria</taxon>
        <taxon>Pseudomonadati</taxon>
        <taxon>Pseudomonadota</taxon>
        <taxon>Gammaproteobacteria</taxon>
        <taxon>Methylococcales</taxon>
        <taxon>Methylococcaceae</taxon>
        <taxon>Methylobacter</taxon>
    </lineage>
</organism>